<sequence>MGRIHRLRTALSRHHRSAGFGIHSPFAFNFVCNVLGERLPYYGYAVIEATRRVVVEAGMHRLHHAHVISLSNAKMLFRIVNYFAPRHILQFGTNHGVTAVTVLLPSSAAQLCLCEPLLGSRPLASHVLQPYMNRIHVHSDAGSAIAAYCHALQHDQPPFVLVNEITDGNAYKAIEQFLYTILDDKGIIVMRNLNKDKQLKQLWASCERYVHAGQSFTNEKIGIIVATPKLQPERFNLWF</sequence>
<reference evidence="1 2" key="1">
    <citation type="submission" date="2019-08" db="EMBL/GenBank/DDBJ databases">
        <title>In-depth cultivation of the pig gut microbiome towards novel bacterial diversity and tailored functional studies.</title>
        <authorList>
            <person name="Wylensek D."/>
            <person name="Hitch T.C.A."/>
            <person name="Clavel T."/>
        </authorList>
    </citation>
    <scope>NUCLEOTIDE SEQUENCE [LARGE SCALE GENOMIC DNA]</scope>
    <source>
        <strain evidence="1 2">Oil-RF-744-WCA-WT-10</strain>
    </source>
</reference>
<proteinExistence type="predicted"/>
<evidence type="ECO:0000313" key="1">
    <source>
        <dbReference type="EMBL" id="MSS16392.1"/>
    </source>
</evidence>
<protein>
    <recommendedName>
        <fullName evidence="3">O-methyltransferase</fullName>
    </recommendedName>
</protein>
<name>A0A6L5XD24_9BACT</name>
<dbReference type="RefSeq" id="WP_154327825.1">
    <property type="nucleotide sequence ID" value="NZ_CP045696.1"/>
</dbReference>
<gene>
    <name evidence="1" type="ORF">FYJ29_01195</name>
</gene>
<evidence type="ECO:0000313" key="2">
    <source>
        <dbReference type="Proteomes" id="UP000483362"/>
    </source>
</evidence>
<dbReference type="EMBL" id="VULT01000001">
    <property type="protein sequence ID" value="MSS16392.1"/>
    <property type="molecule type" value="Genomic_DNA"/>
</dbReference>
<comment type="caution">
    <text evidence="1">The sequence shown here is derived from an EMBL/GenBank/DDBJ whole genome shotgun (WGS) entry which is preliminary data.</text>
</comment>
<organism evidence="1 2">
    <name type="scientific">Sodaliphilus pleomorphus</name>
    <dbReference type="NCBI Taxonomy" id="2606626"/>
    <lineage>
        <taxon>Bacteria</taxon>
        <taxon>Pseudomonadati</taxon>
        <taxon>Bacteroidota</taxon>
        <taxon>Bacteroidia</taxon>
        <taxon>Bacteroidales</taxon>
        <taxon>Muribaculaceae</taxon>
        <taxon>Sodaliphilus</taxon>
    </lineage>
</organism>
<evidence type="ECO:0008006" key="3">
    <source>
        <dbReference type="Google" id="ProtNLM"/>
    </source>
</evidence>
<dbReference type="AlphaFoldDB" id="A0A6L5XD24"/>
<accession>A0A6L5XD24</accession>
<dbReference type="Proteomes" id="UP000483362">
    <property type="component" value="Unassembled WGS sequence"/>
</dbReference>
<keyword evidence="2" id="KW-1185">Reference proteome</keyword>